<dbReference type="PANTHER" id="PTHR15680:SF9">
    <property type="entry name" value="LARGE RIBOSOMAL SUBUNIT PROTEIN BL19M"/>
    <property type="match status" value="1"/>
</dbReference>
<keyword evidence="2" id="KW-0689">Ribosomal protein</keyword>
<dbReference type="InterPro" id="IPR038657">
    <property type="entry name" value="Ribosomal_bL19_sf"/>
</dbReference>
<proteinExistence type="inferred from homology"/>
<evidence type="ECO:0000256" key="1">
    <source>
        <dbReference type="ARBA" id="ARBA00005781"/>
    </source>
</evidence>
<evidence type="ECO:0000256" key="4">
    <source>
        <dbReference type="ARBA" id="ARBA00035288"/>
    </source>
</evidence>
<dbReference type="InterPro" id="IPR001857">
    <property type="entry name" value="Ribosomal_bL19"/>
</dbReference>
<comment type="similarity">
    <text evidence="1">Belongs to the bacterial ribosomal protein bL19 family.</text>
</comment>
<gene>
    <name evidence="6" type="ORF">GDO81_018963</name>
</gene>
<sequence length="61" mass="6535">MIERRKVINIPEFYVGSILAVTMADPHANGKSNRFVGICIDRSGSGLGATFALRNVIDGQG</sequence>
<reference evidence="6" key="1">
    <citation type="thesis" date="2020" institute="ProQuest LLC" country="789 East Eisenhower Parkway, Ann Arbor, MI, USA">
        <title>Comparative Genomics and Chromosome Evolution.</title>
        <authorList>
            <person name="Mudd A.B."/>
        </authorList>
    </citation>
    <scope>NUCLEOTIDE SEQUENCE</scope>
    <source>
        <strain evidence="6">237g6f4</strain>
        <tissue evidence="6">Blood</tissue>
    </source>
</reference>
<dbReference type="PANTHER" id="PTHR15680">
    <property type="entry name" value="RIBOSOMAL PROTEIN L19"/>
    <property type="match status" value="1"/>
</dbReference>
<organism evidence="6 7">
    <name type="scientific">Engystomops pustulosus</name>
    <name type="common">Tungara frog</name>
    <name type="synonym">Physalaemus pustulosus</name>
    <dbReference type="NCBI Taxonomy" id="76066"/>
    <lineage>
        <taxon>Eukaryota</taxon>
        <taxon>Metazoa</taxon>
        <taxon>Chordata</taxon>
        <taxon>Craniata</taxon>
        <taxon>Vertebrata</taxon>
        <taxon>Euteleostomi</taxon>
        <taxon>Amphibia</taxon>
        <taxon>Batrachia</taxon>
        <taxon>Anura</taxon>
        <taxon>Neobatrachia</taxon>
        <taxon>Hyloidea</taxon>
        <taxon>Leptodactylidae</taxon>
        <taxon>Leiuperinae</taxon>
        <taxon>Engystomops</taxon>
    </lineage>
</organism>
<dbReference type="Proteomes" id="UP000824782">
    <property type="component" value="Unassembled WGS sequence"/>
</dbReference>
<dbReference type="Pfam" id="PF01245">
    <property type="entry name" value="Ribosomal_L19"/>
    <property type="match status" value="1"/>
</dbReference>
<evidence type="ECO:0000256" key="2">
    <source>
        <dbReference type="ARBA" id="ARBA00022980"/>
    </source>
</evidence>
<dbReference type="GO" id="GO:0005762">
    <property type="term" value="C:mitochondrial large ribosomal subunit"/>
    <property type="evidence" value="ECO:0007669"/>
    <property type="project" value="TreeGrafter"/>
</dbReference>
<dbReference type="GO" id="GO:0006412">
    <property type="term" value="P:translation"/>
    <property type="evidence" value="ECO:0007669"/>
    <property type="project" value="InterPro"/>
</dbReference>
<evidence type="ECO:0000313" key="7">
    <source>
        <dbReference type="Proteomes" id="UP000824782"/>
    </source>
</evidence>
<comment type="caution">
    <text evidence="6">The sequence shown here is derived from an EMBL/GenBank/DDBJ whole genome shotgun (WGS) entry which is preliminary data.</text>
</comment>
<dbReference type="SUPFAM" id="SSF50104">
    <property type="entry name" value="Translation proteins SH3-like domain"/>
    <property type="match status" value="1"/>
</dbReference>
<evidence type="ECO:0000313" key="6">
    <source>
        <dbReference type="EMBL" id="KAG8534632.1"/>
    </source>
</evidence>
<dbReference type="GO" id="GO:0003735">
    <property type="term" value="F:structural constituent of ribosome"/>
    <property type="evidence" value="ECO:0007669"/>
    <property type="project" value="InterPro"/>
</dbReference>
<dbReference type="AlphaFoldDB" id="A0AAV6YHB8"/>
<dbReference type="InterPro" id="IPR008991">
    <property type="entry name" value="Translation_prot_SH3-like_sf"/>
</dbReference>
<keyword evidence="3" id="KW-0687">Ribonucleoprotein</keyword>
<evidence type="ECO:0000256" key="5">
    <source>
        <dbReference type="ARBA" id="ARBA00035359"/>
    </source>
</evidence>
<keyword evidence="7" id="KW-1185">Reference proteome</keyword>
<name>A0AAV6YHB8_ENGPU</name>
<dbReference type="EMBL" id="WNYA01097302">
    <property type="protein sequence ID" value="KAG8534632.1"/>
    <property type="molecule type" value="Genomic_DNA"/>
</dbReference>
<evidence type="ECO:0000256" key="3">
    <source>
        <dbReference type="ARBA" id="ARBA00023274"/>
    </source>
</evidence>
<dbReference type="Gene3D" id="2.30.30.790">
    <property type="match status" value="1"/>
</dbReference>
<accession>A0AAV6YHB8</accession>
<protein>
    <recommendedName>
        <fullName evidence="4">Large ribosomal subunit protein bL19m</fullName>
    </recommendedName>
    <alternativeName>
        <fullName evidence="5">39S ribosomal protein L19, mitochondrial</fullName>
    </alternativeName>
</protein>